<evidence type="ECO:0000313" key="2">
    <source>
        <dbReference type="Proteomes" id="UP000003257"/>
    </source>
</evidence>
<gene>
    <name evidence="1" type="ORF">OIHEL45_15894</name>
</gene>
<organism evidence="1 2">
    <name type="scientific">Sulfitobacter indolifex HEL-45</name>
    <dbReference type="NCBI Taxonomy" id="391624"/>
    <lineage>
        <taxon>Bacteria</taxon>
        <taxon>Pseudomonadati</taxon>
        <taxon>Pseudomonadota</taxon>
        <taxon>Alphaproteobacteria</taxon>
        <taxon>Rhodobacterales</taxon>
        <taxon>Roseobacteraceae</taxon>
        <taxon>Sulfitobacter</taxon>
    </lineage>
</organism>
<sequence length="35" mass="3762">MRTEIPMEAQALEFACSRTLRSIAARAELLAAGAI</sequence>
<dbReference type="Proteomes" id="UP000003257">
    <property type="component" value="Unassembled WGS sequence"/>
</dbReference>
<keyword evidence="2" id="KW-1185">Reference proteome</keyword>
<protein>
    <submittedName>
        <fullName evidence="1">Uncharacterized protein</fullName>
    </submittedName>
</protein>
<evidence type="ECO:0000313" key="1">
    <source>
        <dbReference type="EMBL" id="EDQ04426.1"/>
    </source>
</evidence>
<accession>A0ABM9X4Q1</accession>
<comment type="caution">
    <text evidence="1">The sequence shown here is derived from an EMBL/GenBank/DDBJ whole genome shotgun (WGS) entry which is preliminary data.</text>
</comment>
<name>A0ABM9X4Q1_9RHOB</name>
<reference evidence="1 2" key="1">
    <citation type="submission" date="2007-11" db="EMBL/GenBank/DDBJ databases">
        <authorList>
            <person name="Wagner-Dobler I."/>
            <person name="Ferriera S."/>
            <person name="Johnson J."/>
            <person name="Kravitz S."/>
            <person name="Beeson K."/>
            <person name="Sutton G."/>
            <person name="Rogers Y.-H."/>
            <person name="Friedman R."/>
            <person name="Frazier M."/>
            <person name="Venter J.C."/>
        </authorList>
    </citation>
    <scope>NUCLEOTIDE SEQUENCE [LARGE SCALE GENOMIC DNA]</scope>
    <source>
        <strain evidence="1 2">HEL-45</strain>
    </source>
</reference>
<proteinExistence type="predicted"/>
<dbReference type="EMBL" id="ABID01000004">
    <property type="protein sequence ID" value="EDQ04426.1"/>
    <property type="molecule type" value="Genomic_DNA"/>
</dbReference>